<reference evidence="10" key="1">
    <citation type="journal article" date="2019" name="Int. J. Syst. Evol. Microbiol.">
        <title>The Global Catalogue of Microorganisms (GCM) 10K type strain sequencing project: providing services to taxonomists for standard genome sequencing and annotation.</title>
        <authorList>
            <consortium name="The Broad Institute Genomics Platform"/>
            <consortium name="The Broad Institute Genome Sequencing Center for Infectious Disease"/>
            <person name="Wu L."/>
            <person name="Ma J."/>
        </authorList>
    </citation>
    <scope>NUCLEOTIDE SEQUENCE [LARGE SCALE GENOMIC DNA]</scope>
    <source>
        <strain evidence="10">KCTC 33522</strain>
    </source>
</reference>
<evidence type="ECO:0000313" key="9">
    <source>
        <dbReference type="EMBL" id="MFD2869199.1"/>
    </source>
</evidence>
<keyword evidence="1" id="KW-0547">Nucleotide-binding</keyword>
<keyword evidence="3" id="KW-0378">Hydrolase</keyword>
<keyword evidence="6" id="KW-0238">DNA-binding</keyword>
<sequence length="310" mass="36909">MFEVKEFPDFSWSLTRHKVVLDCQRKYGYDYYVSHNGWLKYNVAPIAQHAYRLKKLQHLPMFFGKIVHELIEETIKEIMYTHTLPSANSLVERARKMLNDAYITSKYQYDTWAAKPNKHNMFFDIYYHGELDKEAVSVYQGRLASIFENFLNSHTVQELMTKGQQLDIKPPEQFRFIMIDDVKVFLVMDLLYQDVETGQWVIVDWKTGKSSEADRQQLALYAYYLQEKMDVPLEDILVRNEYLLANNHVETTLELFDIENLLYIFTQSTQYMKQFQADVLTNEPYELEAFAQTEFVEKCDKCNYKEICLK</sequence>
<dbReference type="Pfam" id="PF12705">
    <property type="entry name" value="PDDEXK_1"/>
    <property type="match status" value="1"/>
</dbReference>
<dbReference type="InterPro" id="IPR011604">
    <property type="entry name" value="PDDEXK-like_dom_sf"/>
</dbReference>
<keyword evidence="10" id="KW-1185">Reference proteome</keyword>
<evidence type="ECO:0000256" key="6">
    <source>
        <dbReference type="ARBA" id="ARBA00023125"/>
    </source>
</evidence>
<evidence type="ECO:0000256" key="2">
    <source>
        <dbReference type="ARBA" id="ARBA00022763"/>
    </source>
</evidence>
<dbReference type="Gene3D" id="3.90.320.10">
    <property type="match status" value="1"/>
</dbReference>
<evidence type="ECO:0000256" key="1">
    <source>
        <dbReference type="ARBA" id="ARBA00022741"/>
    </source>
</evidence>
<keyword evidence="4" id="KW-0347">Helicase</keyword>
<proteinExistence type="predicted"/>
<name>A0ABW5Y1M0_9BACL</name>
<organism evidence="9 10">
    <name type="scientific">Kurthia populi</name>
    <dbReference type="NCBI Taxonomy" id="1562132"/>
    <lineage>
        <taxon>Bacteria</taxon>
        <taxon>Bacillati</taxon>
        <taxon>Bacillota</taxon>
        <taxon>Bacilli</taxon>
        <taxon>Bacillales</taxon>
        <taxon>Caryophanaceae</taxon>
        <taxon>Kurthia</taxon>
    </lineage>
</organism>
<dbReference type="RefSeq" id="WP_380147993.1">
    <property type="nucleotide sequence ID" value="NZ_JBHUOR010000105.1"/>
</dbReference>
<evidence type="ECO:0000256" key="7">
    <source>
        <dbReference type="ARBA" id="ARBA00023204"/>
    </source>
</evidence>
<accession>A0ABW5Y1M0</accession>
<evidence type="ECO:0000313" key="10">
    <source>
        <dbReference type="Proteomes" id="UP001597568"/>
    </source>
</evidence>
<dbReference type="InterPro" id="IPR038726">
    <property type="entry name" value="PDDEXK_AddAB-type"/>
</dbReference>
<dbReference type="Proteomes" id="UP001597568">
    <property type="component" value="Unassembled WGS sequence"/>
</dbReference>
<keyword evidence="7" id="KW-0234">DNA repair</keyword>
<comment type="caution">
    <text evidence="9">The sequence shown here is derived from an EMBL/GenBank/DDBJ whole genome shotgun (WGS) entry which is preliminary data.</text>
</comment>
<keyword evidence="5" id="KW-0067">ATP-binding</keyword>
<gene>
    <name evidence="9" type="ORF">ACFSY7_11910</name>
</gene>
<evidence type="ECO:0000259" key="8">
    <source>
        <dbReference type="Pfam" id="PF12705"/>
    </source>
</evidence>
<evidence type="ECO:0000256" key="3">
    <source>
        <dbReference type="ARBA" id="ARBA00022801"/>
    </source>
</evidence>
<protein>
    <submittedName>
        <fullName evidence="9">PD-(D/E)XK nuclease family protein</fullName>
    </submittedName>
</protein>
<dbReference type="EMBL" id="JBHUOR010000105">
    <property type="protein sequence ID" value="MFD2869199.1"/>
    <property type="molecule type" value="Genomic_DNA"/>
</dbReference>
<evidence type="ECO:0000256" key="4">
    <source>
        <dbReference type="ARBA" id="ARBA00022806"/>
    </source>
</evidence>
<feature type="domain" description="PD-(D/E)XK endonuclease-like" evidence="8">
    <location>
        <begin position="11"/>
        <end position="308"/>
    </location>
</feature>
<evidence type="ECO:0000256" key="5">
    <source>
        <dbReference type="ARBA" id="ARBA00022840"/>
    </source>
</evidence>
<keyword evidence="2" id="KW-0227">DNA damage</keyword>